<evidence type="ECO:0000256" key="11">
    <source>
        <dbReference type="ARBA" id="ARBA00049243"/>
    </source>
</evidence>
<evidence type="ECO:0000256" key="4">
    <source>
        <dbReference type="ARBA" id="ARBA00022833"/>
    </source>
</evidence>
<dbReference type="InterPro" id="IPR002328">
    <property type="entry name" value="ADH_Zn_CS"/>
</dbReference>
<evidence type="ECO:0000256" key="6">
    <source>
        <dbReference type="ARBA" id="ARBA00023027"/>
    </source>
</evidence>
<dbReference type="SUPFAM" id="SSF51316">
    <property type="entry name" value="Mss4-like"/>
    <property type="match status" value="1"/>
</dbReference>
<sequence length="592" mass="63143">MASTIGKPITCKAAIAWAAGEPLSVEDVQVAPPKAHEVRIKILHTGVCHTDAYTLSGKDPEGAFPVVLGHEGAGMVESIGEGVNNVKVGDYVVALYTPECGDCKFCRSGKTNLCGKIRATQGRGVMPDGTTRFRARGKDLLHFMGTSTFSEYTVVADISVVAVTPSCPTDRSCLLGCGITTGYGAATVTAKIEEGANVAIFGAGCVGLSIVQGAVKQKAGKIIVVDINDGKEAWAYKFGATHFLNPAKLRMPVQDQLIEMTDGGCDYTFDCTGNVSVMRAALEACHKGWGESIVIGVAAAGQEITTRPFQLVTGRVWRGCAFGGVKGRSQLPGLVDDYLRGDLKIDEFITHRETLANINTAFEQMRQGDCIRCVIDLLTRGIFNSHSQSIPLSNQPKITETMPIALHPLVDNGLAKGDANFPGGNLYCLCPQNKVTVTLKGNVAHNHACGCSKCWKPSGALFSVVGVISKDNLSVTANGDKLQIIDKGAAIQRYACKECGTHLFGRIENDHPFKGLDFVHVELSDKKGWQEPQFAGFVSSIIEQGFDPSKMDEVRTKFGSVGLKTYDALSPPLMDAIATYTAKKSGKLSANL</sequence>
<feature type="binding site" evidence="12">
    <location>
        <position position="496"/>
    </location>
    <ligand>
        <name>Zn(2+)</name>
        <dbReference type="ChEBI" id="CHEBI:29105"/>
        <label>1</label>
        <note>structural</note>
    </ligand>
</feature>
<comment type="similarity">
    <text evidence="1 12">Belongs to the Gfa family.</text>
</comment>
<comment type="catalytic activity">
    <reaction evidence="7">
        <text>S-(hydroxymethyl)glutathione + NADP(+) = S-formylglutathione + NADPH + H(+)</text>
        <dbReference type="Rhea" id="RHEA:19981"/>
        <dbReference type="ChEBI" id="CHEBI:15378"/>
        <dbReference type="ChEBI" id="CHEBI:57688"/>
        <dbReference type="ChEBI" id="CHEBI:57783"/>
        <dbReference type="ChEBI" id="CHEBI:58349"/>
        <dbReference type="ChEBI" id="CHEBI:58758"/>
        <dbReference type="EC" id="1.1.1.284"/>
    </reaction>
</comment>
<dbReference type="OrthoDB" id="417550at2759"/>
<dbReference type="Proteomes" id="UP000326565">
    <property type="component" value="Unassembled WGS sequence"/>
</dbReference>
<comment type="catalytic activity">
    <reaction evidence="11">
        <text>a primary alcohol + NAD(+) = an aldehyde + NADH + H(+)</text>
        <dbReference type="Rhea" id="RHEA:10736"/>
        <dbReference type="ChEBI" id="CHEBI:15378"/>
        <dbReference type="ChEBI" id="CHEBI:15734"/>
        <dbReference type="ChEBI" id="CHEBI:17478"/>
        <dbReference type="ChEBI" id="CHEBI:57540"/>
        <dbReference type="ChEBI" id="CHEBI:57945"/>
        <dbReference type="EC" id="1.1.1.1"/>
    </reaction>
</comment>
<keyword evidence="6" id="KW-0520">NAD</keyword>
<dbReference type="NCBIfam" id="TIGR02818">
    <property type="entry name" value="adh_III_F_hyde"/>
    <property type="match status" value="1"/>
</dbReference>
<comment type="function">
    <text evidence="12">Catalyzes the condensation of formaldehyde and glutathione to S-hydroxymethylglutathione.</text>
</comment>
<feature type="binding site" evidence="12">
    <location>
        <position position="454"/>
    </location>
    <ligand>
        <name>Zn(2+)</name>
        <dbReference type="ChEBI" id="CHEBI:29105"/>
        <label>2</label>
        <note>catalytic</note>
    </ligand>
</feature>
<dbReference type="InterPro" id="IPR036291">
    <property type="entry name" value="NAD(P)-bd_dom_sf"/>
</dbReference>
<feature type="binding site" evidence="12">
    <location>
        <position position="499"/>
    </location>
    <ligand>
        <name>Zn(2+)</name>
        <dbReference type="ChEBI" id="CHEBI:29105"/>
        <label>1</label>
        <note>structural</note>
    </ligand>
</feature>
<comment type="catalytic activity">
    <reaction evidence="10">
        <text>a secondary alcohol + NAD(+) = a ketone + NADH + H(+)</text>
        <dbReference type="Rhea" id="RHEA:10740"/>
        <dbReference type="ChEBI" id="CHEBI:15378"/>
        <dbReference type="ChEBI" id="CHEBI:17087"/>
        <dbReference type="ChEBI" id="CHEBI:35681"/>
        <dbReference type="ChEBI" id="CHEBI:57540"/>
        <dbReference type="ChEBI" id="CHEBI:57945"/>
        <dbReference type="EC" id="1.1.1.1"/>
    </reaction>
</comment>
<keyword evidence="5" id="KW-0560">Oxidoreductase</keyword>
<dbReference type="Gene3D" id="3.90.1590.10">
    <property type="entry name" value="glutathione-dependent formaldehyde- activating enzyme (gfa)"/>
    <property type="match status" value="1"/>
</dbReference>
<evidence type="ECO:0000256" key="7">
    <source>
        <dbReference type="ARBA" id="ARBA00047793"/>
    </source>
</evidence>
<dbReference type="EC" id="4.4.1.22" evidence="12"/>
<comment type="cofactor">
    <cofactor evidence="12">
        <name>Zn(2+)</name>
        <dbReference type="ChEBI" id="CHEBI:29105"/>
    </cofactor>
    <text evidence="12">Binds 2 Zn(2+) ions per subunit.</text>
</comment>
<dbReference type="CDD" id="cd08300">
    <property type="entry name" value="alcohol_DH_class_III"/>
    <property type="match status" value="1"/>
</dbReference>
<feature type="binding site" evidence="12">
    <location>
        <position position="451"/>
    </location>
    <ligand>
        <name>Zn(2+)</name>
        <dbReference type="ChEBI" id="CHEBI:29105"/>
        <label>2</label>
        <note>catalytic</note>
    </ligand>
</feature>
<name>A0A5N5XD75_9EURO</name>
<comment type="pathway">
    <text evidence="12">One-carbon metabolism; formaldehyde degradation; formate from formaldehyde (glutathione route): step 1/3.</text>
</comment>
<evidence type="ECO:0000256" key="12">
    <source>
        <dbReference type="HAMAP-Rule" id="MF_03142"/>
    </source>
</evidence>
<dbReference type="InterPro" id="IPR011032">
    <property type="entry name" value="GroES-like_sf"/>
</dbReference>
<feature type="binding site" evidence="12">
    <location>
        <position position="430"/>
    </location>
    <ligand>
        <name>Zn(2+)</name>
        <dbReference type="ChEBI" id="CHEBI:29105"/>
        <label>1</label>
        <note>structural</note>
    </ligand>
</feature>
<feature type="binding site" evidence="12">
    <location>
        <position position="428"/>
    </location>
    <ligand>
        <name>Zn(2+)</name>
        <dbReference type="ChEBI" id="CHEBI:29105"/>
        <label>1</label>
        <note>structural</note>
    </ligand>
</feature>
<evidence type="ECO:0000313" key="14">
    <source>
        <dbReference type="EMBL" id="KAB8077302.1"/>
    </source>
</evidence>
<dbReference type="InterPro" id="IPR014185">
    <property type="entry name" value="Formald_GSH"/>
</dbReference>
<feature type="binding site" evidence="12">
    <location>
        <position position="449"/>
    </location>
    <ligand>
        <name>Zn(2+)</name>
        <dbReference type="ChEBI" id="CHEBI:29105"/>
        <label>2</label>
        <note>catalytic</note>
    </ligand>
</feature>
<proteinExistence type="inferred from homology"/>
<feature type="domain" description="CENP-V/GFA" evidence="13">
    <location>
        <begin position="421"/>
        <end position="567"/>
    </location>
</feature>
<dbReference type="FunFam" id="3.90.180.10:FF:000001">
    <property type="entry name" value="S-(hydroxymethyl)glutathione dehydrogenase"/>
    <property type="match status" value="1"/>
</dbReference>
<reference evidence="14 15" key="1">
    <citation type="submission" date="2019-04" db="EMBL/GenBank/DDBJ databases">
        <title>Friends and foes A comparative genomics study of 23 Aspergillus species from section Flavi.</title>
        <authorList>
            <consortium name="DOE Joint Genome Institute"/>
            <person name="Kjaerbolling I."/>
            <person name="Vesth T."/>
            <person name="Frisvad J.C."/>
            <person name="Nybo J.L."/>
            <person name="Theobald S."/>
            <person name="Kildgaard S."/>
            <person name="Isbrandt T."/>
            <person name="Kuo A."/>
            <person name="Sato A."/>
            <person name="Lyhne E.K."/>
            <person name="Kogle M.E."/>
            <person name="Wiebenga A."/>
            <person name="Kun R.S."/>
            <person name="Lubbers R.J."/>
            <person name="Makela M.R."/>
            <person name="Barry K."/>
            <person name="Chovatia M."/>
            <person name="Clum A."/>
            <person name="Daum C."/>
            <person name="Haridas S."/>
            <person name="He G."/>
            <person name="LaButti K."/>
            <person name="Lipzen A."/>
            <person name="Mondo S."/>
            <person name="Riley R."/>
            <person name="Salamov A."/>
            <person name="Simmons B.A."/>
            <person name="Magnuson J.K."/>
            <person name="Henrissat B."/>
            <person name="Mortensen U.H."/>
            <person name="Larsen T.O."/>
            <person name="Devries R.P."/>
            <person name="Grigoriev I.V."/>
            <person name="Machida M."/>
            <person name="Baker S.E."/>
            <person name="Andersen M.R."/>
        </authorList>
    </citation>
    <scope>NUCLEOTIDE SEQUENCE [LARGE SCALE GENOMIC DNA]</scope>
    <source>
        <strain evidence="14 15">CBS 151.66</strain>
    </source>
</reference>
<dbReference type="Pfam" id="PF00107">
    <property type="entry name" value="ADH_zinc_N"/>
    <property type="match status" value="1"/>
</dbReference>
<comment type="catalytic activity">
    <reaction evidence="8">
        <text>S-nitrosoglutathione + NADH + H(+) = S-(hydroxysulfenamide)glutathione + NAD(+)</text>
        <dbReference type="Rhea" id="RHEA:78371"/>
        <dbReference type="ChEBI" id="CHEBI:15378"/>
        <dbReference type="ChEBI" id="CHEBI:57540"/>
        <dbReference type="ChEBI" id="CHEBI:57945"/>
        <dbReference type="ChEBI" id="CHEBI:145544"/>
        <dbReference type="ChEBI" id="CHEBI:229723"/>
    </reaction>
</comment>
<dbReference type="GO" id="GO:0051903">
    <property type="term" value="F:S-(hydroxymethyl)glutathione dehydrogenase [NAD(P)+] activity"/>
    <property type="evidence" value="ECO:0007669"/>
    <property type="project" value="UniProtKB-EC"/>
</dbReference>
<dbReference type="PROSITE" id="PS51891">
    <property type="entry name" value="CENP_V_GFA"/>
    <property type="match status" value="1"/>
</dbReference>
<dbReference type="GO" id="GO:0005829">
    <property type="term" value="C:cytosol"/>
    <property type="evidence" value="ECO:0007669"/>
    <property type="project" value="TreeGrafter"/>
</dbReference>
<dbReference type="Gene3D" id="3.40.50.720">
    <property type="entry name" value="NAD(P)-binding Rossmann-like Domain"/>
    <property type="match status" value="1"/>
</dbReference>
<dbReference type="SUPFAM" id="SSF50129">
    <property type="entry name" value="GroES-like"/>
    <property type="match status" value="2"/>
</dbReference>
<keyword evidence="3 12" id="KW-0479">Metal-binding</keyword>
<dbReference type="PANTHER" id="PTHR43880">
    <property type="entry name" value="ALCOHOL DEHYDROGENASE"/>
    <property type="match status" value="1"/>
</dbReference>
<keyword evidence="15" id="KW-1185">Reference proteome</keyword>
<evidence type="ECO:0000256" key="2">
    <source>
        <dbReference type="ARBA" id="ARBA00010902"/>
    </source>
</evidence>
<dbReference type="Pfam" id="PF04828">
    <property type="entry name" value="GFA"/>
    <property type="match status" value="1"/>
</dbReference>
<keyword evidence="4 12" id="KW-0862">Zinc</keyword>
<dbReference type="AlphaFoldDB" id="A0A5N5XD75"/>
<dbReference type="GO" id="GO:0051907">
    <property type="term" value="F:S-(hydroxymethyl)glutathione synthase activity"/>
    <property type="evidence" value="ECO:0007669"/>
    <property type="project" value="UniProtKB-UniRule"/>
</dbReference>
<dbReference type="InterPro" id="IPR006913">
    <property type="entry name" value="CENP-V/GFA"/>
</dbReference>
<dbReference type="NCBIfam" id="TIGR02820">
    <property type="entry name" value="formald_GSH"/>
    <property type="match status" value="1"/>
</dbReference>
<evidence type="ECO:0000256" key="1">
    <source>
        <dbReference type="ARBA" id="ARBA00005495"/>
    </source>
</evidence>
<evidence type="ECO:0000256" key="9">
    <source>
        <dbReference type="ARBA" id="ARBA00048110"/>
    </source>
</evidence>
<organism evidence="14 15">
    <name type="scientific">Aspergillus leporis</name>
    <dbReference type="NCBI Taxonomy" id="41062"/>
    <lineage>
        <taxon>Eukaryota</taxon>
        <taxon>Fungi</taxon>
        <taxon>Dikarya</taxon>
        <taxon>Ascomycota</taxon>
        <taxon>Pezizomycotina</taxon>
        <taxon>Eurotiomycetes</taxon>
        <taxon>Eurotiomycetidae</taxon>
        <taxon>Eurotiales</taxon>
        <taxon>Aspergillaceae</taxon>
        <taxon>Aspergillus</taxon>
        <taxon>Aspergillus subgen. Circumdati</taxon>
    </lineage>
</organism>
<dbReference type="UniPathway" id="UPA00562">
    <property type="reaction ID" value="UER00621"/>
</dbReference>
<dbReference type="InterPro" id="IPR011057">
    <property type="entry name" value="Mss4-like_sf"/>
</dbReference>
<comment type="catalytic activity">
    <reaction evidence="12">
        <text>S-(hydroxymethyl)glutathione = glutathione + formaldehyde</text>
        <dbReference type="Rhea" id="RHEA:22488"/>
        <dbReference type="ChEBI" id="CHEBI:16842"/>
        <dbReference type="ChEBI" id="CHEBI:57925"/>
        <dbReference type="ChEBI" id="CHEBI:58758"/>
        <dbReference type="EC" id="4.4.1.22"/>
    </reaction>
</comment>
<dbReference type="InterPro" id="IPR013149">
    <property type="entry name" value="ADH-like_C"/>
</dbReference>
<dbReference type="GO" id="GO:0008270">
    <property type="term" value="F:zinc ion binding"/>
    <property type="evidence" value="ECO:0007669"/>
    <property type="project" value="UniProtKB-UniRule"/>
</dbReference>
<gene>
    <name evidence="14" type="ORF">BDV29DRAFT_188778</name>
</gene>
<dbReference type="GO" id="GO:0004022">
    <property type="term" value="F:alcohol dehydrogenase (NAD+) activity"/>
    <property type="evidence" value="ECO:0007669"/>
    <property type="project" value="UniProtKB-EC"/>
</dbReference>
<evidence type="ECO:0000256" key="10">
    <source>
        <dbReference type="ARBA" id="ARBA00049164"/>
    </source>
</evidence>
<protein>
    <recommendedName>
        <fullName evidence="12">Putative glutathione-dependent formaldehyde-activating enzyme</fullName>
        <ecNumber evidence="12">4.4.1.22</ecNumber>
    </recommendedName>
    <alternativeName>
        <fullName evidence="12">S-(hydroxymethyl)glutathione synthase</fullName>
    </alternativeName>
</protein>
<dbReference type="FunFam" id="3.40.50.720:FF:000003">
    <property type="entry name" value="S-(hydroxymethyl)glutathione dehydrogenase"/>
    <property type="match status" value="1"/>
</dbReference>
<comment type="catalytic activity">
    <reaction evidence="9">
        <text>S-(hydroxymethyl)glutathione + NAD(+) = S-formylglutathione + NADH + H(+)</text>
        <dbReference type="Rhea" id="RHEA:19985"/>
        <dbReference type="ChEBI" id="CHEBI:15378"/>
        <dbReference type="ChEBI" id="CHEBI:57540"/>
        <dbReference type="ChEBI" id="CHEBI:57688"/>
        <dbReference type="ChEBI" id="CHEBI:57945"/>
        <dbReference type="ChEBI" id="CHEBI:58758"/>
        <dbReference type="EC" id="1.1.1.284"/>
    </reaction>
</comment>
<dbReference type="Pfam" id="PF08240">
    <property type="entry name" value="ADH_N"/>
    <property type="match status" value="1"/>
</dbReference>
<dbReference type="HAMAP" id="MF_00723">
    <property type="entry name" value="Formald_GSH"/>
    <property type="match status" value="1"/>
</dbReference>
<dbReference type="Gene3D" id="3.90.180.10">
    <property type="entry name" value="Medium-chain alcohol dehydrogenases, catalytic domain"/>
    <property type="match status" value="1"/>
</dbReference>
<dbReference type="GO" id="GO:0046294">
    <property type="term" value="P:formaldehyde catabolic process"/>
    <property type="evidence" value="ECO:0007669"/>
    <property type="project" value="UniProtKB-UniRule"/>
</dbReference>
<evidence type="ECO:0000256" key="5">
    <source>
        <dbReference type="ARBA" id="ARBA00023002"/>
    </source>
</evidence>
<evidence type="ECO:0000256" key="3">
    <source>
        <dbReference type="ARBA" id="ARBA00022723"/>
    </source>
</evidence>
<comment type="similarity">
    <text evidence="2">Belongs to the zinc-containing alcohol dehydrogenase family. Class-III subfamily.</text>
</comment>
<dbReference type="PANTHER" id="PTHR43880:SF12">
    <property type="entry name" value="ALCOHOL DEHYDROGENASE CLASS-3"/>
    <property type="match status" value="1"/>
</dbReference>
<dbReference type="InterPro" id="IPR013154">
    <property type="entry name" value="ADH-like_N"/>
</dbReference>
<accession>A0A5N5XD75</accession>
<dbReference type="InterPro" id="IPR014183">
    <property type="entry name" value="ADH_3"/>
</dbReference>
<evidence type="ECO:0000259" key="13">
    <source>
        <dbReference type="PROSITE" id="PS51891"/>
    </source>
</evidence>
<dbReference type="EMBL" id="ML732170">
    <property type="protein sequence ID" value="KAB8077302.1"/>
    <property type="molecule type" value="Genomic_DNA"/>
</dbReference>
<evidence type="ECO:0000313" key="15">
    <source>
        <dbReference type="Proteomes" id="UP000326565"/>
    </source>
</evidence>
<dbReference type="SUPFAM" id="SSF51735">
    <property type="entry name" value="NAD(P)-binding Rossmann-fold domains"/>
    <property type="match status" value="1"/>
</dbReference>
<dbReference type="NCBIfam" id="NF003829">
    <property type="entry name" value="PRK05417.1"/>
    <property type="match status" value="1"/>
</dbReference>
<evidence type="ECO:0000256" key="8">
    <source>
        <dbReference type="ARBA" id="ARBA00047901"/>
    </source>
</evidence>
<keyword evidence="12" id="KW-0456">Lyase</keyword>
<dbReference type="PROSITE" id="PS00059">
    <property type="entry name" value="ADH_ZINC"/>
    <property type="match status" value="1"/>
</dbReference>